<organism evidence="1 2">
    <name type="scientific">Rhizophagus irregularis</name>
    <dbReference type="NCBI Taxonomy" id="588596"/>
    <lineage>
        <taxon>Eukaryota</taxon>
        <taxon>Fungi</taxon>
        <taxon>Fungi incertae sedis</taxon>
        <taxon>Mucoromycota</taxon>
        <taxon>Glomeromycotina</taxon>
        <taxon>Glomeromycetes</taxon>
        <taxon>Glomerales</taxon>
        <taxon>Glomeraceae</taxon>
        <taxon>Rhizophagus</taxon>
    </lineage>
</organism>
<evidence type="ECO:0000313" key="1">
    <source>
        <dbReference type="EMBL" id="PKC73420.1"/>
    </source>
</evidence>
<dbReference type="EMBL" id="LLXH01000087">
    <property type="protein sequence ID" value="PKC73420.1"/>
    <property type="molecule type" value="Genomic_DNA"/>
</dbReference>
<dbReference type="VEuPathDB" id="FungiDB:RhiirA1_451220"/>
<accession>A0A2N0SCY3</accession>
<name>A0A2N0SCY3_9GLOM</name>
<protein>
    <submittedName>
        <fullName evidence="1">Uncharacterized protein</fullName>
    </submittedName>
</protein>
<gene>
    <name evidence="1" type="ORF">RhiirA1_451220</name>
</gene>
<dbReference type="AlphaFoldDB" id="A0A2N0SCY3"/>
<dbReference type="VEuPathDB" id="FungiDB:FUN_005279"/>
<evidence type="ECO:0000313" key="2">
    <source>
        <dbReference type="Proteomes" id="UP000232688"/>
    </source>
</evidence>
<reference evidence="1 2" key="2">
    <citation type="submission" date="2017-10" db="EMBL/GenBank/DDBJ databases">
        <title>Genome analyses suggest a sexual origin of heterokaryosis in a supposedly ancient asexual fungus.</title>
        <authorList>
            <person name="Corradi N."/>
            <person name="Sedzielewska K."/>
            <person name="Noel J."/>
            <person name="Charron P."/>
            <person name="Farinelli L."/>
            <person name="Marton T."/>
            <person name="Kruger M."/>
            <person name="Pelin A."/>
            <person name="Brachmann A."/>
            <person name="Corradi N."/>
        </authorList>
    </citation>
    <scope>NUCLEOTIDE SEQUENCE [LARGE SCALE GENOMIC DNA]</scope>
    <source>
        <strain evidence="1 2">A1</strain>
    </source>
</reference>
<sequence length="353" mass="40822">MSLNKTHEKAPKASLLGISSILPKGSEEYCLFDSENTKSETIYDDNFETEIEQVTFSLDEKYLKKVIDIEDTSETDSIFDDDSISETDSEDNDIIIEQKASKNLIRCVIVDKIEGHIKRCENSKNGKSIVEADGVLERLGVYSYHFNNDQKNLHEPGFKQLKDTSQSVLYRRRYLFCEKLYYFFTRGTGCEKHSWKIIERNVQVLLHVANNENFEYQENVLTAILPQISPFFNAKNKSTIVSQPDISNTLDKSLYSNHSAPSYFILKTVIKLNQIPIEFQEEELNELKYKEIGQKMGQNLWQSYKCLKKNINNLQTPKSLNDYISVFPGSLTNFFESMLTTILERKTAESNRK</sequence>
<dbReference type="VEuPathDB" id="FungiDB:RhiirFUN_024655"/>
<reference evidence="1 2" key="1">
    <citation type="submission" date="2017-10" db="EMBL/GenBank/DDBJ databases">
        <title>Extensive intraspecific genome diversity in a model arbuscular mycorrhizal fungus.</title>
        <authorList>
            <person name="Chen E.C.H."/>
            <person name="Morin E."/>
            <person name="Baudet D."/>
            <person name="Noel J."/>
            <person name="Ndikumana S."/>
            <person name="Charron P."/>
            <person name="St-Onge C."/>
            <person name="Giorgi J."/>
            <person name="Grigoriev I.V."/>
            <person name="Roux C."/>
            <person name="Martin F.M."/>
            <person name="Corradi N."/>
        </authorList>
    </citation>
    <scope>NUCLEOTIDE SEQUENCE [LARGE SCALE GENOMIC DNA]</scope>
    <source>
        <strain evidence="1 2">A1</strain>
    </source>
</reference>
<dbReference type="Proteomes" id="UP000232688">
    <property type="component" value="Unassembled WGS sequence"/>
</dbReference>
<comment type="caution">
    <text evidence="1">The sequence shown here is derived from an EMBL/GenBank/DDBJ whole genome shotgun (WGS) entry which is preliminary data.</text>
</comment>
<proteinExistence type="predicted"/>